<organism evidence="1 2">
    <name type="scientific">Acidovorax facilis</name>
    <dbReference type="NCBI Taxonomy" id="12917"/>
    <lineage>
        <taxon>Bacteria</taxon>
        <taxon>Pseudomonadati</taxon>
        <taxon>Pseudomonadota</taxon>
        <taxon>Betaproteobacteria</taxon>
        <taxon>Burkholderiales</taxon>
        <taxon>Comamonadaceae</taxon>
        <taxon>Acidovorax</taxon>
    </lineage>
</organism>
<comment type="caution">
    <text evidence="1">The sequence shown here is derived from an EMBL/GenBank/DDBJ whole genome shotgun (WGS) entry which is preliminary data.</text>
</comment>
<keyword evidence="2" id="KW-1185">Reference proteome</keyword>
<protein>
    <submittedName>
        <fullName evidence="1">Uncharacterized protein</fullName>
    </submittedName>
</protein>
<reference evidence="2" key="1">
    <citation type="journal article" date="2019" name="Int. J. Syst. Evol. Microbiol.">
        <title>The Global Catalogue of Microorganisms (GCM) 10K type strain sequencing project: providing services to taxonomists for standard genome sequencing and annotation.</title>
        <authorList>
            <consortium name="The Broad Institute Genomics Platform"/>
            <consortium name="The Broad Institute Genome Sequencing Center for Infectious Disease"/>
            <person name="Wu L."/>
            <person name="Ma J."/>
        </authorList>
    </citation>
    <scope>NUCLEOTIDE SEQUENCE [LARGE SCALE GENOMIC DNA]</scope>
    <source>
        <strain evidence="2">CCUG 2113</strain>
    </source>
</reference>
<name>A0ABV8DJ58_9BURK</name>
<evidence type="ECO:0000313" key="1">
    <source>
        <dbReference type="EMBL" id="MFC3938504.1"/>
    </source>
</evidence>
<evidence type="ECO:0000313" key="2">
    <source>
        <dbReference type="Proteomes" id="UP001595693"/>
    </source>
</evidence>
<dbReference type="RefSeq" id="WP_156358789.1">
    <property type="nucleotide sequence ID" value="NZ_JAMXAX010000022.1"/>
</dbReference>
<accession>A0ABV8DJ58</accession>
<gene>
    <name evidence="1" type="ORF">ACFOW3_28185</name>
</gene>
<sequence length="99" mass="10655">MAVRLATSGNTTSFGNKCFASETWALPKEMKGFTTNQAANVLSFSDTKTRMPIKMSTVTKTALLVESGDWEAIDTDGPSAHNANRKGFAAKIITPDLEL</sequence>
<dbReference type="Proteomes" id="UP001595693">
    <property type="component" value="Unassembled WGS sequence"/>
</dbReference>
<dbReference type="EMBL" id="JBHSAJ010000182">
    <property type="protein sequence ID" value="MFC3938504.1"/>
    <property type="molecule type" value="Genomic_DNA"/>
</dbReference>
<proteinExistence type="predicted"/>